<dbReference type="AlphaFoldDB" id="A0A8S1GXI4"/>
<sequence>MRRLFLLTASDAPGTDGDEEEEEENTISLEANEKQLQNSFPSLLSFVHRRRFCCFLDLHLLLTGKMAILVVFPNRYGTSLSCFLEVVGRRKSISVGLSDPSGEDLRVLPDDLESF</sequence>
<keyword evidence="3" id="KW-1185">Reference proteome</keyword>
<proteinExistence type="predicted"/>
<feature type="region of interest" description="Disordered" evidence="1">
    <location>
        <begin position="1"/>
        <end position="26"/>
    </location>
</feature>
<reference evidence="2" key="1">
    <citation type="submission" date="2020-10" db="EMBL/GenBank/DDBJ databases">
        <authorList>
            <person name="Kikuchi T."/>
        </authorList>
    </citation>
    <scope>NUCLEOTIDE SEQUENCE</scope>
    <source>
        <strain evidence="2">NKZ352</strain>
    </source>
</reference>
<dbReference type="EMBL" id="CAJGYM010000003">
    <property type="protein sequence ID" value="CAD6185900.1"/>
    <property type="molecule type" value="Genomic_DNA"/>
</dbReference>
<organism evidence="2 3">
    <name type="scientific">Caenorhabditis auriculariae</name>
    <dbReference type="NCBI Taxonomy" id="2777116"/>
    <lineage>
        <taxon>Eukaryota</taxon>
        <taxon>Metazoa</taxon>
        <taxon>Ecdysozoa</taxon>
        <taxon>Nematoda</taxon>
        <taxon>Chromadorea</taxon>
        <taxon>Rhabditida</taxon>
        <taxon>Rhabditina</taxon>
        <taxon>Rhabditomorpha</taxon>
        <taxon>Rhabditoidea</taxon>
        <taxon>Rhabditidae</taxon>
        <taxon>Peloderinae</taxon>
        <taxon>Caenorhabditis</taxon>
    </lineage>
</organism>
<protein>
    <submittedName>
        <fullName evidence="2">Uncharacterized protein</fullName>
    </submittedName>
</protein>
<comment type="caution">
    <text evidence="2">The sequence shown here is derived from an EMBL/GenBank/DDBJ whole genome shotgun (WGS) entry which is preliminary data.</text>
</comment>
<feature type="compositionally biased region" description="Acidic residues" evidence="1">
    <location>
        <begin position="16"/>
        <end position="25"/>
    </location>
</feature>
<evidence type="ECO:0000256" key="1">
    <source>
        <dbReference type="SAM" id="MobiDB-lite"/>
    </source>
</evidence>
<gene>
    <name evidence="2" type="ORF">CAUJ_LOCUS1819</name>
</gene>
<evidence type="ECO:0000313" key="3">
    <source>
        <dbReference type="Proteomes" id="UP000835052"/>
    </source>
</evidence>
<name>A0A8S1GXI4_9PELO</name>
<dbReference type="Proteomes" id="UP000835052">
    <property type="component" value="Unassembled WGS sequence"/>
</dbReference>
<accession>A0A8S1GXI4</accession>
<evidence type="ECO:0000313" key="2">
    <source>
        <dbReference type="EMBL" id="CAD6185900.1"/>
    </source>
</evidence>